<dbReference type="GO" id="GO:0016791">
    <property type="term" value="F:phosphatase activity"/>
    <property type="evidence" value="ECO:0007669"/>
    <property type="project" value="TreeGrafter"/>
</dbReference>
<dbReference type="InterPro" id="IPR029021">
    <property type="entry name" value="Prot-tyrosine_phosphatase-like"/>
</dbReference>
<reference evidence="3 4" key="1">
    <citation type="submission" date="2016-10" db="EMBL/GenBank/DDBJ databases">
        <authorList>
            <person name="de Groot N.N."/>
        </authorList>
    </citation>
    <scope>NUCLEOTIDE SEQUENCE [LARGE SCALE GENOMIC DNA]</scope>
    <source>
        <strain evidence="3 4">EP1-55-1</strain>
    </source>
</reference>
<name>A0A1I5PWF2_9BACT</name>
<proteinExistence type="inferred from homology"/>
<organism evidence="3 4">
    <name type="scientific">Hydrogenimonas thermophila</name>
    <dbReference type="NCBI Taxonomy" id="223786"/>
    <lineage>
        <taxon>Bacteria</taxon>
        <taxon>Pseudomonadati</taxon>
        <taxon>Campylobacterota</taxon>
        <taxon>Epsilonproteobacteria</taxon>
        <taxon>Campylobacterales</taxon>
        <taxon>Hydrogenimonadaceae</taxon>
        <taxon>Hydrogenimonas</taxon>
    </lineage>
</organism>
<dbReference type="PANTHER" id="PTHR31126:SF72">
    <property type="entry name" value="DUAL SPECIFICITY PROTEIN PHOSPHATASE TPBA"/>
    <property type="match status" value="1"/>
</dbReference>
<dbReference type="PROSITE" id="PS00383">
    <property type="entry name" value="TYR_PHOSPHATASE_1"/>
    <property type="match status" value="1"/>
</dbReference>
<dbReference type="InterPro" id="IPR000387">
    <property type="entry name" value="Tyr_Pase_dom"/>
</dbReference>
<dbReference type="EMBL" id="FOXB01000017">
    <property type="protein sequence ID" value="SFP37981.1"/>
    <property type="molecule type" value="Genomic_DNA"/>
</dbReference>
<dbReference type="AlphaFoldDB" id="A0A1I5PWF2"/>
<dbReference type="STRING" id="223786.SAMN05216234_11715"/>
<evidence type="ECO:0000313" key="3">
    <source>
        <dbReference type="EMBL" id="SFP37981.1"/>
    </source>
</evidence>
<dbReference type="SUPFAM" id="SSF52799">
    <property type="entry name" value="(Phosphotyrosine protein) phosphatases II"/>
    <property type="match status" value="1"/>
</dbReference>
<dbReference type="PANTHER" id="PTHR31126">
    <property type="entry name" value="TYROSINE-PROTEIN PHOSPHATASE"/>
    <property type="match status" value="1"/>
</dbReference>
<sequence>MSKKPPVKYETLWDKIKAWFTSMIIEHNFTNIFRLNLHKVNDNLYRSSQPTPWQLKKIVKEKGIKTVINLRGTQPHSPVYMLEKKTCDEIGVKMIDVEIYSRALPDKERLEKLAKAFEEAEYPVLMHCKAGADRTGLAATFYLYYKEGLPLEKIDQLKFIPYGHIKSSNAGIIDYYFEEFAKHKKENPNADIFEWTEKLDRVKMKRCFKEQKESFLSDFLNNVILRRE</sequence>
<dbReference type="Gene3D" id="3.90.190.10">
    <property type="entry name" value="Protein tyrosine phosphatase superfamily"/>
    <property type="match status" value="1"/>
</dbReference>
<dbReference type="Pfam" id="PF22741">
    <property type="entry name" value="PTP-NADK"/>
    <property type="match status" value="1"/>
</dbReference>
<evidence type="ECO:0000256" key="1">
    <source>
        <dbReference type="ARBA" id="ARBA00009580"/>
    </source>
</evidence>
<dbReference type="InterPro" id="IPR016130">
    <property type="entry name" value="Tyr_Pase_AS"/>
</dbReference>
<dbReference type="Proteomes" id="UP000199227">
    <property type="component" value="Unassembled WGS sequence"/>
</dbReference>
<protein>
    <submittedName>
        <fullName evidence="3">TIGR01244 family protein</fullName>
    </submittedName>
</protein>
<comment type="similarity">
    <text evidence="1">Belongs to the protein-tyrosine phosphatase family.</text>
</comment>
<dbReference type="OrthoDB" id="9814896at2"/>
<dbReference type="RefSeq" id="WP_092912374.1">
    <property type="nucleotide sequence ID" value="NZ_FOXB01000017.1"/>
</dbReference>
<dbReference type="PROSITE" id="PS50056">
    <property type="entry name" value="TYR_PHOSPHATASE_2"/>
    <property type="match status" value="1"/>
</dbReference>
<evidence type="ECO:0000259" key="2">
    <source>
        <dbReference type="PROSITE" id="PS50056"/>
    </source>
</evidence>
<keyword evidence="4" id="KW-1185">Reference proteome</keyword>
<evidence type="ECO:0000313" key="4">
    <source>
        <dbReference type="Proteomes" id="UP000199227"/>
    </source>
</evidence>
<accession>A0A1I5PWF2</accession>
<feature type="domain" description="Tyrosine specific protein phosphatases" evidence="2">
    <location>
        <begin position="108"/>
        <end position="154"/>
    </location>
</feature>
<dbReference type="InterPro" id="IPR055214">
    <property type="entry name" value="PTP-NADK"/>
</dbReference>
<gene>
    <name evidence="3" type="ORF">SAMN05216234_11715</name>
</gene>